<name>A0A6A6AY08_9PEZI</name>
<dbReference type="GeneID" id="54292740"/>
<keyword evidence="2" id="KW-1185">Reference proteome</keyword>
<evidence type="ECO:0000313" key="1">
    <source>
        <dbReference type="EMBL" id="KAF2136670.1"/>
    </source>
</evidence>
<proteinExistence type="predicted"/>
<accession>A0A6A6AY08</accession>
<organism evidence="1 2">
    <name type="scientific">Aplosporella prunicola CBS 121167</name>
    <dbReference type="NCBI Taxonomy" id="1176127"/>
    <lineage>
        <taxon>Eukaryota</taxon>
        <taxon>Fungi</taxon>
        <taxon>Dikarya</taxon>
        <taxon>Ascomycota</taxon>
        <taxon>Pezizomycotina</taxon>
        <taxon>Dothideomycetes</taxon>
        <taxon>Dothideomycetes incertae sedis</taxon>
        <taxon>Botryosphaeriales</taxon>
        <taxon>Aplosporellaceae</taxon>
        <taxon>Aplosporella</taxon>
    </lineage>
</organism>
<sequence>MEPETSPLLPLTRTPRDFLLRPHACPRFYSSTSPLLLDRPSTAELPPHLYSSTSPPPPTFYRHLPTFLRQPSTTFRPRPSALDLPLLHLLPPPFSSTDLPPLNYTAPQLCRLLTSLLIRLTIRPGVGSYAASDLHLQLSPSRLPDNFHPLRASSLSPTKGDITSRLTTSTFLVSFTTDTLAESTLSTPGHLDLLDSVIVITR</sequence>
<dbReference type="EMBL" id="ML995514">
    <property type="protein sequence ID" value="KAF2136670.1"/>
    <property type="molecule type" value="Genomic_DNA"/>
</dbReference>
<gene>
    <name evidence="1" type="ORF">K452DRAFT_127178</name>
</gene>
<dbReference type="RefSeq" id="XP_033392388.1">
    <property type="nucleotide sequence ID" value="XM_033535246.1"/>
</dbReference>
<dbReference type="Proteomes" id="UP000799438">
    <property type="component" value="Unassembled WGS sequence"/>
</dbReference>
<evidence type="ECO:0000313" key="2">
    <source>
        <dbReference type="Proteomes" id="UP000799438"/>
    </source>
</evidence>
<protein>
    <submittedName>
        <fullName evidence="1">Uncharacterized protein</fullName>
    </submittedName>
</protein>
<dbReference type="AlphaFoldDB" id="A0A6A6AY08"/>
<reference evidence="1" key="1">
    <citation type="journal article" date="2020" name="Stud. Mycol.">
        <title>101 Dothideomycetes genomes: a test case for predicting lifestyles and emergence of pathogens.</title>
        <authorList>
            <person name="Haridas S."/>
            <person name="Albert R."/>
            <person name="Binder M."/>
            <person name="Bloem J."/>
            <person name="Labutti K."/>
            <person name="Salamov A."/>
            <person name="Andreopoulos B."/>
            <person name="Baker S."/>
            <person name="Barry K."/>
            <person name="Bills G."/>
            <person name="Bluhm B."/>
            <person name="Cannon C."/>
            <person name="Castanera R."/>
            <person name="Culley D."/>
            <person name="Daum C."/>
            <person name="Ezra D."/>
            <person name="Gonzalez J."/>
            <person name="Henrissat B."/>
            <person name="Kuo A."/>
            <person name="Liang C."/>
            <person name="Lipzen A."/>
            <person name="Lutzoni F."/>
            <person name="Magnuson J."/>
            <person name="Mondo S."/>
            <person name="Nolan M."/>
            <person name="Ohm R."/>
            <person name="Pangilinan J."/>
            <person name="Park H.-J."/>
            <person name="Ramirez L."/>
            <person name="Alfaro M."/>
            <person name="Sun H."/>
            <person name="Tritt A."/>
            <person name="Yoshinaga Y."/>
            <person name="Zwiers L.-H."/>
            <person name="Turgeon B."/>
            <person name="Goodwin S."/>
            <person name="Spatafora J."/>
            <person name="Crous P."/>
            <person name="Grigoriev I."/>
        </authorList>
    </citation>
    <scope>NUCLEOTIDE SEQUENCE</scope>
    <source>
        <strain evidence="1">CBS 121167</strain>
    </source>
</reference>